<feature type="compositionally biased region" description="Gly residues" evidence="1">
    <location>
        <begin position="1"/>
        <end position="10"/>
    </location>
</feature>
<organism evidence="2 3">
    <name type="scientific">Coleophoma cylindrospora</name>
    <dbReference type="NCBI Taxonomy" id="1849047"/>
    <lineage>
        <taxon>Eukaryota</taxon>
        <taxon>Fungi</taxon>
        <taxon>Dikarya</taxon>
        <taxon>Ascomycota</taxon>
        <taxon>Pezizomycotina</taxon>
        <taxon>Leotiomycetes</taxon>
        <taxon>Helotiales</taxon>
        <taxon>Dermateaceae</taxon>
        <taxon>Coleophoma</taxon>
    </lineage>
</organism>
<accession>A0A3D8RG53</accession>
<evidence type="ECO:0000313" key="2">
    <source>
        <dbReference type="EMBL" id="RDW72946.1"/>
    </source>
</evidence>
<evidence type="ECO:0000256" key="1">
    <source>
        <dbReference type="SAM" id="MobiDB-lite"/>
    </source>
</evidence>
<evidence type="ECO:0000313" key="3">
    <source>
        <dbReference type="Proteomes" id="UP000256645"/>
    </source>
</evidence>
<name>A0A3D8RG53_9HELO</name>
<feature type="region of interest" description="Disordered" evidence="1">
    <location>
        <begin position="1"/>
        <end position="24"/>
    </location>
</feature>
<gene>
    <name evidence="2" type="ORF">BP6252_06853</name>
</gene>
<protein>
    <submittedName>
        <fullName evidence="2">Uncharacterized protein</fullName>
    </submittedName>
</protein>
<dbReference type="Proteomes" id="UP000256645">
    <property type="component" value="Unassembled WGS sequence"/>
</dbReference>
<dbReference type="AlphaFoldDB" id="A0A3D8RG53"/>
<proteinExistence type="predicted"/>
<dbReference type="EMBL" id="PDLM01000007">
    <property type="protein sequence ID" value="RDW72946.1"/>
    <property type="molecule type" value="Genomic_DNA"/>
</dbReference>
<feature type="region of interest" description="Disordered" evidence="1">
    <location>
        <begin position="104"/>
        <end position="131"/>
    </location>
</feature>
<reference evidence="2 3" key="1">
    <citation type="journal article" date="2018" name="IMA Fungus">
        <title>IMA Genome-F 9: Draft genome sequence of Annulohypoxylon stygium, Aspergillus mulundensis, Berkeleyomyces basicola (syn. Thielaviopsis basicola), Ceratocystis smalleyi, two Cercospora beticola strains, Coleophoma cylindrospora, Fusarium fracticaudum, Phialophora cf. hyalina, and Morchella septimelata.</title>
        <authorList>
            <person name="Wingfield B.D."/>
            <person name="Bills G.F."/>
            <person name="Dong Y."/>
            <person name="Huang W."/>
            <person name="Nel W.J."/>
            <person name="Swalarsk-Parry B.S."/>
            <person name="Vaghefi N."/>
            <person name="Wilken P.M."/>
            <person name="An Z."/>
            <person name="de Beer Z.W."/>
            <person name="De Vos L."/>
            <person name="Chen L."/>
            <person name="Duong T.A."/>
            <person name="Gao Y."/>
            <person name="Hammerbacher A."/>
            <person name="Kikkert J.R."/>
            <person name="Li Y."/>
            <person name="Li H."/>
            <person name="Li K."/>
            <person name="Li Q."/>
            <person name="Liu X."/>
            <person name="Ma X."/>
            <person name="Naidoo K."/>
            <person name="Pethybridge S.J."/>
            <person name="Sun J."/>
            <person name="Steenkamp E.T."/>
            <person name="van der Nest M.A."/>
            <person name="van Wyk S."/>
            <person name="Wingfield M.J."/>
            <person name="Xiong C."/>
            <person name="Yue Q."/>
            <person name="Zhang X."/>
        </authorList>
    </citation>
    <scope>NUCLEOTIDE SEQUENCE [LARGE SCALE GENOMIC DNA]</scope>
    <source>
        <strain evidence="2 3">BP6252</strain>
    </source>
</reference>
<comment type="caution">
    <text evidence="2">The sequence shown here is derived from an EMBL/GenBank/DDBJ whole genome shotgun (WGS) entry which is preliminary data.</text>
</comment>
<keyword evidence="3" id="KW-1185">Reference proteome</keyword>
<sequence length="188" mass="19949">MSSSEGGGQEAGYQDIGDSRKARKSIVQGHPFDHCCLYREHHISHIGTPAPQIAPTRPRSGNSRCRSCRTTYAPPPRPCLVVDSEWLVLPSLASLSPRGGCRGGGEISEAARPFENPPNGIPRSSGLSPHTAEGVTEPLLEAATIKPVLADVADYRTADRADSSISARAVREIALLTATLAAADETRD</sequence>